<name>A0ABS3PUC7_9FLAO</name>
<dbReference type="EMBL" id="JAGDYP010000001">
    <property type="protein sequence ID" value="MBO1882936.1"/>
    <property type="molecule type" value="Genomic_DNA"/>
</dbReference>
<gene>
    <name evidence="1" type="ORF">J4N46_00430</name>
</gene>
<sequence>MRTKKQVLGKFSIELIEKGNNIYSLEITSGLNNAQIDVLTDILCQGYKGEHGERFSNLVEGTEITLAKILCSYDRKLKGERIIFKDENE</sequence>
<dbReference type="RefSeq" id="WP_208057423.1">
    <property type="nucleotide sequence ID" value="NZ_JAGDYP010000001.1"/>
</dbReference>
<protein>
    <submittedName>
        <fullName evidence="1">Uncharacterized protein</fullName>
    </submittedName>
</protein>
<reference evidence="1 2" key="1">
    <citation type="submission" date="2021-03" db="EMBL/GenBank/DDBJ databases">
        <title>Isolation and description of Capnocytophaga bilenii sp. nov., a novel Capnocytophaga species, isolated from a gingivitis subject.</title>
        <authorList>
            <person name="Antezack A."/>
            <person name="Monnet-Corti V."/>
            <person name="La Scola B."/>
        </authorList>
    </citation>
    <scope>NUCLEOTIDE SEQUENCE [LARGE SCALE GENOMIC DNA]</scope>
    <source>
        <strain evidence="1 2">Marseille-Q4570</strain>
    </source>
</reference>
<comment type="caution">
    <text evidence="1">The sequence shown here is derived from an EMBL/GenBank/DDBJ whole genome shotgun (WGS) entry which is preliminary data.</text>
</comment>
<proteinExistence type="predicted"/>
<evidence type="ECO:0000313" key="1">
    <source>
        <dbReference type="EMBL" id="MBO1882936.1"/>
    </source>
</evidence>
<keyword evidence="2" id="KW-1185">Reference proteome</keyword>
<organism evidence="1 2">
    <name type="scientific">Capnocytophaga bilenii</name>
    <dbReference type="NCBI Taxonomy" id="2819369"/>
    <lineage>
        <taxon>Bacteria</taxon>
        <taxon>Pseudomonadati</taxon>
        <taxon>Bacteroidota</taxon>
        <taxon>Flavobacteriia</taxon>
        <taxon>Flavobacteriales</taxon>
        <taxon>Flavobacteriaceae</taxon>
        <taxon>Capnocytophaga</taxon>
    </lineage>
</organism>
<accession>A0ABS3PUC7</accession>
<dbReference type="Proteomes" id="UP000681610">
    <property type="component" value="Unassembled WGS sequence"/>
</dbReference>
<evidence type="ECO:0000313" key="2">
    <source>
        <dbReference type="Proteomes" id="UP000681610"/>
    </source>
</evidence>